<dbReference type="Proteomes" id="UP000250572">
    <property type="component" value="Unassembled WGS sequence"/>
</dbReference>
<reference evidence="5 6" key="1">
    <citation type="journal article" date="2018" name="G3 (Bethesda)">
        <title>A High-Quality Reference Genome for the Invasive Mosquitofish Gambusia affinis Using a Chicago Library.</title>
        <authorList>
            <person name="Hoffberg S.L."/>
            <person name="Troendle N.J."/>
            <person name="Glenn T.C."/>
            <person name="Mahmud O."/>
            <person name="Louha S."/>
            <person name="Chalopin D."/>
            <person name="Bennetzen J.L."/>
            <person name="Mauricio R."/>
        </authorList>
    </citation>
    <scope>NUCLEOTIDE SEQUENCE [LARGE SCALE GENOMIC DNA]</scope>
    <source>
        <strain evidence="5">NE01/NJP1002.9</strain>
        <tissue evidence="5">Muscle</tissue>
    </source>
</reference>
<dbReference type="Gene3D" id="1.20.58.2220">
    <property type="entry name" value="Formin, FH2 domain"/>
    <property type="match status" value="1"/>
</dbReference>
<evidence type="ECO:0000313" key="5">
    <source>
        <dbReference type="EMBL" id="PWA26000.1"/>
    </source>
</evidence>
<feature type="compositionally biased region" description="Acidic residues" evidence="3">
    <location>
        <begin position="503"/>
        <end position="513"/>
    </location>
</feature>
<evidence type="ECO:0000256" key="2">
    <source>
        <dbReference type="SAM" id="Coils"/>
    </source>
</evidence>
<feature type="compositionally biased region" description="Polar residues" evidence="3">
    <location>
        <begin position="477"/>
        <end position="494"/>
    </location>
</feature>
<feature type="region of interest" description="Disordered" evidence="3">
    <location>
        <begin position="623"/>
        <end position="678"/>
    </location>
</feature>
<comment type="similarity">
    <text evidence="1">Belongs to the formin homology family. Cappuccino subfamily.</text>
</comment>
<dbReference type="GO" id="GO:0005884">
    <property type="term" value="C:actin filament"/>
    <property type="evidence" value="ECO:0007669"/>
    <property type="project" value="InterPro"/>
</dbReference>
<dbReference type="GO" id="GO:0005737">
    <property type="term" value="C:cytoplasm"/>
    <property type="evidence" value="ECO:0007669"/>
    <property type="project" value="TreeGrafter"/>
</dbReference>
<evidence type="ECO:0000313" key="6">
    <source>
        <dbReference type="Proteomes" id="UP000250572"/>
    </source>
</evidence>
<dbReference type="PROSITE" id="PS51444">
    <property type="entry name" value="FH2"/>
    <property type="match status" value="1"/>
</dbReference>
<gene>
    <name evidence="5" type="ORF">CCH79_00001800</name>
</gene>
<evidence type="ECO:0000259" key="4">
    <source>
        <dbReference type="PROSITE" id="PS51444"/>
    </source>
</evidence>
<dbReference type="InterPro" id="IPR001265">
    <property type="entry name" value="Formin_Cappuccino_subfam"/>
</dbReference>
<sequence length="1449" mass="159140">QSVQISFFLNEGKVAIMHTIKTVETQVPFLKESFFTSTFKGRRKSSVTHILHKQQSLLDQQQCILEHQPLTPKQILPSSVEDGAGQQTPKQLLARSISNPLCKTLAPAQADGDRKEGLKERRDQRMTEALQGRRRGEPVADSASLLLLSSSSSSGAAVLGEPASSSHLLSAVVGKQQRLTGSGRTWTKQGAASVVAHGEAQNPPPQAQQHGLLAKGVRLIRNMGNQETKQKKGGGSGGTAGDVNCDGEADEREVDKQPKKSNNKASKGGEHSAKKKIKPESKGSVFSGMKIRKSLSKVKGLSKDDMLETGKSVHVGKDELKTDTEASFCPDEVGMVSDVEGDLRNLTADSRQTVEDFGRKTSSGSDTDLYSFHSATAETEDLLSDIQQAIQEKCIASTRVLETLPRPASEGLTSKVSEALETNVSPQLFTLEKEKLSSCESVTQALRKIENKSTDIPISRNSSSESTAPSSALDTEISGSSVLPKTNSDYSFQDTTATTSYESAEEPQDDLESPDVPPQHSQVHGGECRKSYVPSVCLDPVSPGTSPAGTHKSASSLDLSLARDDEESVRPDFLPLTRRKSSMSVSHLMVDCVPGSLTRRTSATSPSTVKLYPPVHPSYVKTTTRQLTSPVGSPLTSPNVPRKREATTPLESNKPEFFEKRKHRSSSITGPHRVSGDWSAELDLGESQSGLAKAPEQETPEKSHTVGTYWTLGSKRAHYGKRSSTTPYLDVFSGQTLLEKLCTHHWDADDEAKELCHRMLAHGLLHPFSDSNTEHRSDGTVSTIFSEEQLYTWASVGLPVSSHLWELYGRGLRSPLHRSSSKPSGTLHFQTESSRLKSGQSSSEDENCLIPQLEKKIEELQSKIAVLHRPSLPKSGEDSVEVLGNAQPKALQKRVERLEASVQTSPVDEGLKFDASLNGGIGPKSFSVKSSSLKSTESFVCTCKERQQNSITQSPPLSAASPPSRGMPPPPPPPPPLAPIPGCIPPPPGPISSLAVQEATPAKAVIEPPKPMKPLYWTRIQLHAKKISGPLVWEKIEEPTIDFEEFVDLFSKSAVKEKKKPISDTISKSKAKQVVKLLSNKRSQAVGILMSSIHLDMKDIQNDSILSVGLQPPKPQLAAQSACLEECEGLLMRAQNDEIESIKKHIKSSQDKDDAKPLDKPEQFLFQLSQIPNFSQRVFCILFQSTFHECITSILRKIEILQRVCKTLQSSEAVLQVLGLVLAFGNFMNGGNRSRGQADGFTLDILPKLKDVKSCDNSTSLLSYVVAYYLKHFDEDAGRETCLYPLPEPQDLFQSSQMKFEDFERDLRKLKKDLNACVGETEKVCKVSSEENLQPFKEKMENFLIQAKTELETQEKQLADTQKIFLELSVSFSVKPKAGEKEVSPNTFFSIWHEFSSDFKEHWKKQNKLLLQERVKKAEESFKQVRQKATYNVTTKNATGIKAKLGKKI</sequence>
<dbReference type="SMART" id="SM00498">
    <property type="entry name" value="FH2"/>
    <property type="match status" value="1"/>
</dbReference>
<comment type="caution">
    <text evidence="5">The sequence shown here is derived from an EMBL/GenBank/DDBJ whole genome shotgun (WGS) entry which is preliminary data.</text>
</comment>
<feature type="compositionally biased region" description="Basic and acidic residues" evidence="3">
    <location>
        <begin position="111"/>
        <end position="126"/>
    </location>
</feature>
<dbReference type="InterPro" id="IPR015425">
    <property type="entry name" value="FH2_Formin"/>
</dbReference>
<feature type="compositionally biased region" description="Pro residues" evidence="3">
    <location>
        <begin position="965"/>
        <end position="990"/>
    </location>
</feature>
<feature type="region of interest" description="Disordered" evidence="3">
    <location>
        <begin position="946"/>
        <end position="996"/>
    </location>
</feature>
<dbReference type="FunFam" id="1.20.58.2220:FF:000029">
    <property type="entry name" value="Formin 1"/>
    <property type="match status" value="1"/>
</dbReference>
<accession>A0A315VT37</accession>
<dbReference type="GO" id="GO:0030866">
    <property type="term" value="P:cortical actin cytoskeleton organization"/>
    <property type="evidence" value="ECO:0007669"/>
    <property type="project" value="TreeGrafter"/>
</dbReference>
<dbReference type="EMBL" id="NHOQ01001229">
    <property type="protein sequence ID" value="PWA26000.1"/>
    <property type="molecule type" value="Genomic_DNA"/>
</dbReference>
<feature type="compositionally biased region" description="Low complexity" evidence="3">
    <location>
        <begin position="954"/>
        <end position="964"/>
    </location>
</feature>
<dbReference type="PRINTS" id="PR00828">
    <property type="entry name" value="FORMIN"/>
</dbReference>
<evidence type="ECO:0000256" key="3">
    <source>
        <dbReference type="SAM" id="MobiDB-lite"/>
    </source>
</evidence>
<protein>
    <recommendedName>
        <fullName evidence="4">FH2 domain-containing protein</fullName>
    </recommendedName>
</protein>
<feature type="non-terminal residue" evidence="5">
    <location>
        <position position="1"/>
    </location>
</feature>
<feature type="region of interest" description="Disordered" evidence="3">
    <location>
        <begin position="815"/>
        <end position="847"/>
    </location>
</feature>
<keyword evidence="2" id="KW-0175">Coiled coil</keyword>
<dbReference type="Pfam" id="PF02181">
    <property type="entry name" value="FH2"/>
    <property type="match status" value="1"/>
</dbReference>
<feature type="compositionally biased region" description="Polar residues" evidence="3">
    <location>
        <begin position="623"/>
        <end position="639"/>
    </location>
</feature>
<feature type="region of interest" description="Disordered" evidence="3">
    <location>
        <begin position="453"/>
        <end position="527"/>
    </location>
</feature>
<dbReference type="GO" id="GO:0051015">
    <property type="term" value="F:actin filament binding"/>
    <property type="evidence" value="ECO:0007669"/>
    <property type="project" value="TreeGrafter"/>
</dbReference>
<feature type="compositionally biased region" description="Basic and acidic residues" evidence="3">
    <location>
        <begin position="695"/>
        <end position="704"/>
    </location>
</feature>
<feature type="domain" description="FH2" evidence="4">
    <location>
        <begin position="1002"/>
        <end position="1425"/>
    </location>
</feature>
<feature type="region of interest" description="Disordered" evidence="3">
    <location>
        <begin position="540"/>
        <end position="568"/>
    </location>
</feature>
<proteinExistence type="inferred from homology"/>
<dbReference type="PANTHER" id="PTHR45920">
    <property type="entry name" value="FORMIN HOMOLOGY 2 DOMAIN CONTAINING, ISOFORM I"/>
    <property type="match status" value="1"/>
</dbReference>
<evidence type="ECO:0000256" key="1">
    <source>
        <dbReference type="ARBA" id="ARBA00005271"/>
    </source>
</evidence>
<dbReference type="InterPro" id="IPR042201">
    <property type="entry name" value="FH2_Formin_sf"/>
</dbReference>
<feature type="coiled-coil region" evidence="2">
    <location>
        <begin position="1293"/>
        <end position="1364"/>
    </location>
</feature>
<feature type="region of interest" description="Disordered" evidence="3">
    <location>
        <begin position="226"/>
        <end position="284"/>
    </location>
</feature>
<organism evidence="5 6">
    <name type="scientific">Gambusia affinis</name>
    <name type="common">Western mosquitofish</name>
    <name type="synonym">Heterandria affinis</name>
    <dbReference type="NCBI Taxonomy" id="33528"/>
    <lineage>
        <taxon>Eukaryota</taxon>
        <taxon>Metazoa</taxon>
        <taxon>Chordata</taxon>
        <taxon>Craniata</taxon>
        <taxon>Vertebrata</taxon>
        <taxon>Euteleostomi</taxon>
        <taxon>Actinopterygii</taxon>
        <taxon>Neopterygii</taxon>
        <taxon>Teleostei</taxon>
        <taxon>Neoteleostei</taxon>
        <taxon>Acanthomorphata</taxon>
        <taxon>Ovalentaria</taxon>
        <taxon>Atherinomorphae</taxon>
        <taxon>Cyprinodontiformes</taxon>
        <taxon>Poeciliidae</taxon>
        <taxon>Poeciliinae</taxon>
        <taxon>Gambusia</taxon>
    </lineage>
</organism>
<feature type="compositionally biased region" description="Low complexity" evidence="3">
    <location>
        <begin position="459"/>
        <end position="471"/>
    </location>
</feature>
<feature type="region of interest" description="Disordered" evidence="3">
    <location>
        <begin position="688"/>
        <end position="707"/>
    </location>
</feature>
<dbReference type="PANTHER" id="PTHR45920:SF7">
    <property type="entry name" value="FORMIN-G"/>
    <property type="match status" value="1"/>
</dbReference>
<keyword evidence="6" id="KW-1185">Reference proteome</keyword>
<dbReference type="STRING" id="33528.ENSGAFP00000018079"/>
<feature type="region of interest" description="Disordered" evidence="3">
    <location>
        <begin position="104"/>
        <end position="139"/>
    </location>
</feature>
<name>A0A315VT37_GAMAF</name>
<dbReference type="GO" id="GO:0008017">
    <property type="term" value="F:microtubule binding"/>
    <property type="evidence" value="ECO:0007669"/>
    <property type="project" value="InterPro"/>
</dbReference>
<feature type="compositionally biased region" description="Polar residues" evidence="3">
    <location>
        <begin position="821"/>
        <end position="842"/>
    </location>
</feature>
<dbReference type="SUPFAM" id="SSF101447">
    <property type="entry name" value="Formin homology 2 domain (FH2 domain)"/>
    <property type="match status" value="1"/>
</dbReference>
<dbReference type="GO" id="GO:0045010">
    <property type="term" value="P:actin nucleation"/>
    <property type="evidence" value="ECO:0007669"/>
    <property type="project" value="InterPro"/>
</dbReference>